<keyword evidence="3" id="KW-1185">Reference proteome</keyword>
<dbReference type="PROSITE" id="PS51257">
    <property type="entry name" value="PROKAR_LIPOPROTEIN"/>
    <property type="match status" value="1"/>
</dbReference>
<dbReference type="PANTHER" id="PTHR38834">
    <property type="entry name" value="PERIPLASMIC SUBSTRATE BINDING PROTEIN FAMILY 3"/>
    <property type="match status" value="1"/>
</dbReference>
<sequence>MKHWPLLSLPALMAACLITLPLSLLAGEKIIAVTEEYPPYNYTEQGKLQGYSVQLAKELLKRGHLDYQMQAYPWARAYQMAQTQPNVLIFSIVRQPERESQFQWIGTIAKREAYLYKLAARKDIRVNTIEDVKRYKVGVNKADITEDTLRQHGFEVGKNIDISPQDKSNINKLLLGRIDFIIGTELSMAYLCRQAGVSPDKLERSILLADHGDYYLAMSLQTPASVVNTLRAELTTMKKNGELKRIASQYLSAR</sequence>
<dbReference type="SUPFAM" id="SSF53850">
    <property type="entry name" value="Periplasmic binding protein-like II"/>
    <property type="match status" value="1"/>
</dbReference>
<dbReference type="InterPro" id="IPR001638">
    <property type="entry name" value="Solute-binding_3/MltF_N"/>
</dbReference>
<evidence type="ECO:0000313" key="2">
    <source>
        <dbReference type="EMBL" id="MBC3920411.1"/>
    </source>
</evidence>
<organism evidence="2 3">
    <name type="scientific">Undibacterium hunanense</name>
    <dbReference type="NCBI Taxonomy" id="2762292"/>
    <lineage>
        <taxon>Bacteria</taxon>
        <taxon>Pseudomonadati</taxon>
        <taxon>Pseudomonadota</taxon>
        <taxon>Betaproteobacteria</taxon>
        <taxon>Burkholderiales</taxon>
        <taxon>Oxalobacteraceae</taxon>
        <taxon>Undibacterium</taxon>
    </lineage>
</organism>
<dbReference type="Proteomes" id="UP000650424">
    <property type="component" value="Unassembled WGS sequence"/>
</dbReference>
<dbReference type="Pfam" id="PF00497">
    <property type="entry name" value="SBP_bac_3"/>
    <property type="match status" value="1"/>
</dbReference>
<dbReference type="EMBL" id="JACOGF010000015">
    <property type="protein sequence ID" value="MBC3920411.1"/>
    <property type="molecule type" value="Genomic_DNA"/>
</dbReference>
<protein>
    <submittedName>
        <fullName evidence="2">Transporter substrate-binding domain-containing protein</fullName>
    </submittedName>
</protein>
<accession>A0ABR6ZX24</accession>
<dbReference type="Gene3D" id="3.40.190.10">
    <property type="entry name" value="Periplasmic binding protein-like II"/>
    <property type="match status" value="2"/>
</dbReference>
<gene>
    <name evidence="2" type="ORF">H8L32_23305</name>
</gene>
<dbReference type="SMART" id="SM00062">
    <property type="entry name" value="PBPb"/>
    <property type="match status" value="1"/>
</dbReference>
<evidence type="ECO:0000259" key="1">
    <source>
        <dbReference type="SMART" id="SM00062"/>
    </source>
</evidence>
<name>A0ABR6ZX24_9BURK</name>
<proteinExistence type="predicted"/>
<evidence type="ECO:0000313" key="3">
    <source>
        <dbReference type="Proteomes" id="UP000650424"/>
    </source>
</evidence>
<reference evidence="2 3" key="1">
    <citation type="submission" date="2020-08" db="EMBL/GenBank/DDBJ databases">
        <title>Novel species isolated from subtropical streams in China.</title>
        <authorList>
            <person name="Lu H."/>
        </authorList>
    </citation>
    <scope>NUCLEOTIDE SEQUENCE [LARGE SCALE GENOMIC DNA]</scope>
    <source>
        <strain evidence="2 3">CY18W</strain>
    </source>
</reference>
<dbReference type="PANTHER" id="PTHR38834:SF3">
    <property type="entry name" value="SOLUTE-BINDING PROTEIN FAMILY 3_N-TERMINAL DOMAIN-CONTAINING PROTEIN"/>
    <property type="match status" value="1"/>
</dbReference>
<feature type="domain" description="Solute-binding protein family 3/N-terminal" evidence="1">
    <location>
        <begin position="28"/>
        <end position="254"/>
    </location>
</feature>
<comment type="caution">
    <text evidence="2">The sequence shown here is derived from an EMBL/GenBank/DDBJ whole genome shotgun (WGS) entry which is preliminary data.</text>
</comment>
<dbReference type="RefSeq" id="WP_186949926.1">
    <property type="nucleotide sequence ID" value="NZ_JACOGF010000015.1"/>
</dbReference>